<keyword evidence="4" id="KW-0418">Kinase</keyword>
<protein>
    <submittedName>
        <fullName evidence="7">MAPK protein</fullName>
    </submittedName>
</protein>
<evidence type="ECO:0000313" key="8">
    <source>
        <dbReference type="Proteomes" id="UP001431209"/>
    </source>
</evidence>
<dbReference type="Pfam" id="PF00069">
    <property type="entry name" value="Pkinase"/>
    <property type="match status" value="1"/>
</dbReference>
<keyword evidence="1" id="KW-0723">Serine/threonine-protein kinase</keyword>
<evidence type="ECO:0000256" key="1">
    <source>
        <dbReference type="ARBA" id="ARBA00022527"/>
    </source>
</evidence>
<dbReference type="PROSITE" id="PS00108">
    <property type="entry name" value="PROTEIN_KINASE_ST"/>
    <property type="match status" value="1"/>
</dbReference>
<keyword evidence="3" id="KW-0547">Nucleotide-binding</keyword>
<dbReference type="InterPro" id="IPR050117">
    <property type="entry name" value="MAPK"/>
</dbReference>
<dbReference type="PANTHER" id="PTHR24055">
    <property type="entry name" value="MITOGEN-ACTIVATED PROTEIN KINASE"/>
    <property type="match status" value="1"/>
</dbReference>
<dbReference type="SMART" id="SM00220">
    <property type="entry name" value="S_TKc"/>
    <property type="match status" value="1"/>
</dbReference>
<evidence type="ECO:0000256" key="5">
    <source>
        <dbReference type="ARBA" id="ARBA00022840"/>
    </source>
</evidence>
<proteinExistence type="predicted"/>
<dbReference type="EMBL" id="JAOPGA020000904">
    <property type="protein sequence ID" value="KAL0482880.1"/>
    <property type="molecule type" value="Genomic_DNA"/>
</dbReference>
<dbReference type="InterPro" id="IPR000719">
    <property type="entry name" value="Prot_kinase_dom"/>
</dbReference>
<comment type="caution">
    <text evidence="7">The sequence shown here is derived from an EMBL/GenBank/DDBJ whole genome shotgun (WGS) entry which is preliminary data.</text>
</comment>
<dbReference type="SUPFAM" id="SSF56112">
    <property type="entry name" value="Protein kinase-like (PK-like)"/>
    <property type="match status" value="1"/>
</dbReference>
<organism evidence="7 8">
    <name type="scientific">Acrasis kona</name>
    <dbReference type="NCBI Taxonomy" id="1008807"/>
    <lineage>
        <taxon>Eukaryota</taxon>
        <taxon>Discoba</taxon>
        <taxon>Heterolobosea</taxon>
        <taxon>Tetramitia</taxon>
        <taxon>Eutetramitia</taxon>
        <taxon>Acrasidae</taxon>
        <taxon>Acrasis</taxon>
    </lineage>
</organism>
<evidence type="ECO:0000256" key="4">
    <source>
        <dbReference type="ARBA" id="ARBA00022777"/>
    </source>
</evidence>
<evidence type="ECO:0000259" key="6">
    <source>
        <dbReference type="PROSITE" id="PS50011"/>
    </source>
</evidence>
<reference evidence="7 8" key="1">
    <citation type="submission" date="2024-03" db="EMBL/GenBank/DDBJ databases">
        <title>The Acrasis kona genome and developmental transcriptomes reveal deep origins of eukaryotic multicellular pathways.</title>
        <authorList>
            <person name="Sheikh S."/>
            <person name="Fu C.-J."/>
            <person name="Brown M.W."/>
            <person name="Baldauf S.L."/>
        </authorList>
    </citation>
    <scope>NUCLEOTIDE SEQUENCE [LARGE SCALE GENOMIC DNA]</scope>
    <source>
        <strain evidence="7 8">ATCC MYA-3509</strain>
    </source>
</reference>
<name>A0AAW2Z1M4_9EUKA</name>
<keyword evidence="8" id="KW-1185">Reference proteome</keyword>
<dbReference type="InterPro" id="IPR011009">
    <property type="entry name" value="Kinase-like_dom_sf"/>
</dbReference>
<dbReference type="Gene3D" id="1.10.510.10">
    <property type="entry name" value="Transferase(Phosphotransferase) domain 1"/>
    <property type="match status" value="1"/>
</dbReference>
<sequence>MHSGTILSQEHIKFFMYQLFLGMSYLHSAGIVHRDLKPENILVNSDCDLKICDLGLSRGLNFKEHGDGTANMSTCYIQSRWYRAPELLLESKRVTKKIDVWSAGCIMAEMLGNGRVMFAGRGPIDQLQSIISKIGTPKKYPRFISANAASVLKQIVKKNPTDLSETFPDAEPLAVDLLKLLLKFDPDSRIDVYDALLHPYFSDLYDESHLMPHTDCFDFSYEAELWNHVVRSEDEMALQDDMFLKKACYRTLLNFEDSILDCNDQEGWEEQIPTVISRRKTEGMITDCLITQNRRSSISYT</sequence>
<evidence type="ECO:0000256" key="3">
    <source>
        <dbReference type="ARBA" id="ARBA00022741"/>
    </source>
</evidence>
<keyword evidence="5" id="KW-0067">ATP-binding</keyword>
<evidence type="ECO:0000313" key="7">
    <source>
        <dbReference type="EMBL" id="KAL0482880.1"/>
    </source>
</evidence>
<dbReference type="PROSITE" id="PS50011">
    <property type="entry name" value="PROTEIN_KINASE_DOM"/>
    <property type="match status" value="1"/>
</dbReference>
<keyword evidence="2" id="KW-0808">Transferase</keyword>
<gene>
    <name evidence="7" type="ORF">AKO1_014154</name>
</gene>
<dbReference type="GO" id="GO:0004674">
    <property type="term" value="F:protein serine/threonine kinase activity"/>
    <property type="evidence" value="ECO:0007669"/>
    <property type="project" value="UniProtKB-KW"/>
</dbReference>
<accession>A0AAW2Z1M4</accession>
<dbReference type="Proteomes" id="UP001431209">
    <property type="component" value="Unassembled WGS sequence"/>
</dbReference>
<dbReference type="InterPro" id="IPR008271">
    <property type="entry name" value="Ser/Thr_kinase_AS"/>
</dbReference>
<dbReference type="FunFam" id="1.10.510.10:FF:000624">
    <property type="entry name" value="Mitogen-activated protein kinase"/>
    <property type="match status" value="1"/>
</dbReference>
<dbReference type="AlphaFoldDB" id="A0AAW2Z1M4"/>
<evidence type="ECO:0000256" key="2">
    <source>
        <dbReference type="ARBA" id="ARBA00022679"/>
    </source>
</evidence>
<feature type="domain" description="Protein kinase" evidence="6">
    <location>
        <begin position="1"/>
        <end position="201"/>
    </location>
</feature>
<dbReference type="GO" id="GO:0005524">
    <property type="term" value="F:ATP binding"/>
    <property type="evidence" value="ECO:0007669"/>
    <property type="project" value="UniProtKB-KW"/>
</dbReference>